<keyword evidence="1" id="KW-0732">Signal</keyword>
<dbReference type="AlphaFoldDB" id="A0A835CKT4"/>
<dbReference type="Proteomes" id="UP000639338">
    <property type="component" value="Unassembled WGS sequence"/>
</dbReference>
<comment type="caution">
    <text evidence="2">The sequence shown here is derived from an EMBL/GenBank/DDBJ whole genome shotgun (WGS) entry which is preliminary data.</text>
</comment>
<evidence type="ECO:0000256" key="1">
    <source>
        <dbReference type="SAM" id="SignalP"/>
    </source>
</evidence>
<sequence>MNFIIGFFILGQALICLSQSDEDGGVELPCGLDKETLDKAKGALHLGTISLPILRCLCKLKVKTSASGSAGGSMGVGGANVDASASVNVGIDLNNVTCDGVANPDPSKKIEYTIQIGRIHLNNNTQPGDINSYIFIPDIENYYGNYTSTVVKKMEKDDCLYIKTGKMGYGSAKYLINVEKDHSIEQICDEFDEGTDEYNFLKILKYVLVGGNDCPIEKGTEGSINKEYPPMKISTNEPWPCDTLDMKIDLRDKPDTKNWGILGRWNWYVEGIVTFQVLLLKVIIMNFIIGLFILGQALICLSQSDEDGSVELPCGLDQKTLDKANGALHLGTINLPILRCLCKLKVKTSASGSAGGSMGVGGANVDASASVNVGIDLNNVTCDGVANPDPSKKIEYTIQIRRIYLDNNTRPGEINSYIFIDDIEMFNGNYTSTVVKKMEKDDCLYIKTGYLGYGSAKYLINVKKDHSIEQICDEFDEDTDEYNFLKILKYVLLGGNDCPIEKDTTGNINKKYPPMKISTKEPWPCGTLNIEVDLRDKPDIKSWGILGKWDWLVEGDCVDKPKN</sequence>
<organism evidence="2 3">
    <name type="scientific">Aphidius gifuensis</name>
    <name type="common">Parasitoid wasp</name>
    <dbReference type="NCBI Taxonomy" id="684658"/>
    <lineage>
        <taxon>Eukaryota</taxon>
        <taxon>Metazoa</taxon>
        <taxon>Ecdysozoa</taxon>
        <taxon>Arthropoda</taxon>
        <taxon>Hexapoda</taxon>
        <taxon>Insecta</taxon>
        <taxon>Pterygota</taxon>
        <taxon>Neoptera</taxon>
        <taxon>Endopterygota</taxon>
        <taxon>Hymenoptera</taxon>
        <taxon>Apocrita</taxon>
        <taxon>Ichneumonoidea</taxon>
        <taxon>Braconidae</taxon>
        <taxon>Aphidiinae</taxon>
        <taxon>Aphidius</taxon>
    </lineage>
</organism>
<protein>
    <recommendedName>
        <fullName evidence="4">Odorant-binding protein</fullName>
    </recommendedName>
</protein>
<keyword evidence="3" id="KW-1185">Reference proteome</keyword>
<evidence type="ECO:0000313" key="3">
    <source>
        <dbReference type="Proteomes" id="UP000639338"/>
    </source>
</evidence>
<proteinExistence type="predicted"/>
<accession>A0A835CKT4</accession>
<reference evidence="2 3" key="1">
    <citation type="submission" date="2020-08" db="EMBL/GenBank/DDBJ databases">
        <title>Aphidius gifuensis genome sequencing and assembly.</title>
        <authorList>
            <person name="Du Z."/>
        </authorList>
    </citation>
    <scope>NUCLEOTIDE SEQUENCE [LARGE SCALE GENOMIC DNA]</scope>
    <source>
        <strain evidence="2">YNYX2018</strain>
        <tissue evidence="2">Adults</tissue>
    </source>
</reference>
<feature type="signal peptide" evidence="1">
    <location>
        <begin position="1"/>
        <end position="18"/>
    </location>
</feature>
<evidence type="ECO:0008006" key="4">
    <source>
        <dbReference type="Google" id="ProtNLM"/>
    </source>
</evidence>
<name>A0A835CKT4_APHGI</name>
<gene>
    <name evidence="2" type="ORF">HCN44_003304</name>
</gene>
<evidence type="ECO:0000313" key="2">
    <source>
        <dbReference type="EMBL" id="KAF7987542.1"/>
    </source>
</evidence>
<dbReference type="EMBL" id="JACMRX010000006">
    <property type="protein sequence ID" value="KAF7987542.1"/>
    <property type="molecule type" value="Genomic_DNA"/>
</dbReference>
<feature type="chain" id="PRO_5032715849" description="Odorant-binding protein" evidence="1">
    <location>
        <begin position="19"/>
        <end position="563"/>
    </location>
</feature>